<dbReference type="GeneID" id="36341844"/>
<dbReference type="CTD" id="36341844"/>
<organism evidence="1 2">
    <name type="scientific">Echinococcus granulosus</name>
    <name type="common">Hydatid tapeworm</name>
    <dbReference type="NCBI Taxonomy" id="6210"/>
    <lineage>
        <taxon>Eukaryota</taxon>
        <taxon>Metazoa</taxon>
        <taxon>Spiralia</taxon>
        <taxon>Lophotrochozoa</taxon>
        <taxon>Platyhelminthes</taxon>
        <taxon>Cestoda</taxon>
        <taxon>Eucestoda</taxon>
        <taxon>Cyclophyllidea</taxon>
        <taxon>Taeniidae</taxon>
        <taxon>Echinococcus</taxon>
        <taxon>Echinococcus granulosus group</taxon>
    </lineage>
</organism>
<dbReference type="RefSeq" id="XP_024350209.1">
    <property type="nucleotide sequence ID" value="XM_024495378.1"/>
</dbReference>
<evidence type="ECO:0000313" key="1">
    <source>
        <dbReference type="EMBL" id="EUB59013.1"/>
    </source>
</evidence>
<accession>W6UDD7</accession>
<gene>
    <name evidence="1" type="ORF">EGR_06129</name>
</gene>
<proteinExistence type="predicted"/>
<dbReference type="KEGG" id="egl:EGR_06129"/>
<keyword evidence="2" id="KW-1185">Reference proteome</keyword>
<sequence length="213" mass="24470">MKAFSVLKVKKFFSVTLTHDPSDSPDPRYQAMARSTPLEKTKPTHRITQSLRANSKYKLSPLLINKRCQFLKKSWIKAKRNLEYTGKQKISQSSLNKCLKSGELCSKLGCKLKVYTSQCAWKTVPKYSKQGELFQKIYLFKTENILKFALYGFINLRLHIYILLIPIHGGKNLTTQSSLTKLKTTELQISIINSFSRQQISQSPKNCPNFTNI</sequence>
<evidence type="ECO:0000313" key="2">
    <source>
        <dbReference type="Proteomes" id="UP000019149"/>
    </source>
</evidence>
<comment type="caution">
    <text evidence="1">The sequence shown here is derived from an EMBL/GenBank/DDBJ whole genome shotgun (WGS) entry which is preliminary data.</text>
</comment>
<dbReference type="Proteomes" id="UP000019149">
    <property type="component" value="Unassembled WGS sequence"/>
</dbReference>
<dbReference type="EMBL" id="APAU02000051">
    <property type="protein sequence ID" value="EUB59013.1"/>
    <property type="molecule type" value="Genomic_DNA"/>
</dbReference>
<dbReference type="AlphaFoldDB" id="W6UDD7"/>
<protein>
    <submittedName>
        <fullName evidence="1">Uncharacterized protein</fullName>
    </submittedName>
</protein>
<name>W6UDD7_ECHGR</name>
<reference evidence="1 2" key="1">
    <citation type="journal article" date="2013" name="Nat. Genet.">
        <title>The genome of the hydatid tapeworm Echinococcus granulosus.</title>
        <authorList>
            <person name="Zheng H."/>
            <person name="Zhang W."/>
            <person name="Zhang L."/>
            <person name="Zhang Z."/>
            <person name="Li J."/>
            <person name="Lu G."/>
            <person name="Zhu Y."/>
            <person name="Wang Y."/>
            <person name="Huang Y."/>
            <person name="Liu J."/>
            <person name="Kang H."/>
            <person name="Chen J."/>
            <person name="Wang L."/>
            <person name="Chen A."/>
            <person name="Yu S."/>
            <person name="Gao Z."/>
            <person name="Jin L."/>
            <person name="Gu W."/>
            <person name="Wang Z."/>
            <person name="Zhao L."/>
            <person name="Shi B."/>
            <person name="Wen H."/>
            <person name="Lin R."/>
            <person name="Jones M.K."/>
            <person name="Brejova B."/>
            <person name="Vinar T."/>
            <person name="Zhao G."/>
            <person name="McManus D.P."/>
            <person name="Chen Z."/>
            <person name="Zhou Y."/>
            <person name="Wang S."/>
        </authorList>
    </citation>
    <scope>NUCLEOTIDE SEQUENCE [LARGE SCALE GENOMIC DNA]</scope>
</reference>